<evidence type="ECO:0000256" key="4">
    <source>
        <dbReference type="ARBA" id="ARBA00022475"/>
    </source>
</evidence>
<evidence type="ECO:0000256" key="1">
    <source>
        <dbReference type="ARBA" id="ARBA00004651"/>
    </source>
</evidence>
<evidence type="ECO:0000256" key="9">
    <source>
        <dbReference type="SAM" id="Phobius"/>
    </source>
</evidence>
<keyword evidence="3" id="KW-0813">Transport</keyword>
<evidence type="ECO:0000256" key="5">
    <source>
        <dbReference type="ARBA" id="ARBA00022692"/>
    </source>
</evidence>
<protein>
    <submittedName>
        <fullName evidence="10">TrkH family potassium uptake protein</fullName>
    </submittedName>
</protein>
<gene>
    <name evidence="10" type="ORF">E0D97_14170</name>
</gene>
<feature type="transmembrane region" description="Helical" evidence="9">
    <location>
        <begin position="464"/>
        <end position="487"/>
    </location>
</feature>
<feature type="transmembrane region" description="Helical" evidence="9">
    <location>
        <begin position="68"/>
        <end position="89"/>
    </location>
</feature>
<dbReference type="GO" id="GO:0005886">
    <property type="term" value="C:plasma membrane"/>
    <property type="evidence" value="ECO:0007669"/>
    <property type="project" value="UniProtKB-SubCell"/>
</dbReference>
<dbReference type="OrthoDB" id="8478125at2"/>
<keyword evidence="7" id="KW-0406">Ion transport</keyword>
<comment type="similarity">
    <text evidence="2">Belongs to the TrkH potassium transport family.</text>
</comment>
<comment type="subcellular location">
    <subcellularLocation>
        <location evidence="1">Cell membrane</location>
        <topology evidence="1">Multi-pass membrane protein</topology>
    </subcellularLocation>
</comment>
<dbReference type="RefSeq" id="WP_131570072.1">
    <property type="nucleotide sequence ID" value="NZ_JAINFK010000005.1"/>
</dbReference>
<evidence type="ECO:0000256" key="7">
    <source>
        <dbReference type="ARBA" id="ARBA00023065"/>
    </source>
</evidence>
<feature type="transmembrane region" description="Helical" evidence="9">
    <location>
        <begin position="234"/>
        <end position="255"/>
    </location>
</feature>
<keyword evidence="5 9" id="KW-0812">Transmembrane</keyword>
<evidence type="ECO:0000313" key="10">
    <source>
        <dbReference type="EMBL" id="TCD13148.1"/>
    </source>
</evidence>
<name>A0A4R0PAZ7_9HYPH</name>
<proteinExistence type="inferred from homology"/>
<keyword evidence="11" id="KW-1185">Reference proteome</keyword>
<evidence type="ECO:0000256" key="6">
    <source>
        <dbReference type="ARBA" id="ARBA00022989"/>
    </source>
</evidence>
<sequence length="493" mass="53378">MRTVILLLAFASAMFLASLVAPILIGLAYGETEQVVRLTVIGSVGVFIAGVCIAATMGYRHGLTHTRLILTMVLVWLGMTILGAIPLSVAGEMPFGAAYFESVSGLTTTGASVLSGRESLPRAILFWRLQLEWIGGFLTLATLFLVLSPMAIGGVPRRTSAAEWQMELTGDRDAGMEHLKRYFPLLTYYCAASVLVYFAFVASGADSLDSAYLTMTGISTGGFNPYETEFEARYGRATLVVMACVLAVSATSLLWQRYELSNPFRRVMQNREAWWVFLFIAILTGCYIVAFGSVSGARSWLTTTSITDSFLAAASVISTSGHEPRPGVIELLPEVFVFSLAFVGAGVFSTASGLKVHRLGAMLVQCYRELSLLIYPSSVIPTRIAKARYDERIIIESWPVLVLLLAVMAVALFALSGGAGGFEASMLSAMALLLNAGPLYEAYAPVAATGETWPSFREFTAFEQGVSCVIMILGRLEFVAVFAILNLKYWVSR</sequence>
<comment type="caution">
    <text evidence="10">The sequence shown here is derived from an EMBL/GenBank/DDBJ whole genome shotgun (WGS) entry which is preliminary data.</text>
</comment>
<organism evidence="10 11">
    <name type="scientific">Oricola cellulosilytica</name>
    <dbReference type="NCBI Taxonomy" id="1429082"/>
    <lineage>
        <taxon>Bacteria</taxon>
        <taxon>Pseudomonadati</taxon>
        <taxon>Pseudomonadota</taxon>
        <taxon>Alphaproteobacteria</taxon>
        <taxon>Hyphomicrobiales</taxon>
        <taxon>Ahrensiaceae</taxon>
        <taxon>Oricola</taxon>
    </lineage>
</organism>
<feature type="transmembrane region" description="Helical" evidence="9">
    <location>
        <begin position="398"/>
        <end position="422"/>
    </location>
</feature>
<evidence type="ECO:0000313" key="11">
    <source>
        <dbReference type="Proteomes" id="UP000291301"/>
    </source>
</evidence>
<dbReference type="Pfam" id="PF02386">
    <property type="entry name" value="TrkH"/>
    <property type="match status" value="1"/>
</dbReference>
<dbReference type="GO" id="GO:0030001">
    <property type="term" value="P:metal ion transport"/>
    <property type="evidence" value="ECO:0007669"/>
    <property type="project" value="UniProtKB-ARBA"/>
</dbReference>
<feature type="transmembrane region" description="Helical" evidence="9">
    <location>
        <begin position="275"/>
        <end position="294"/>
    </location>
</feature>
<dbReference type="GO" id="GO:0008324">
    <property type="term" value="F:monoatomic cation transmembrane transporter activity"/>
    <property type="evidence" value="ECO:0007669"/>
    <property type="project" value="InterPro"/>
</dbReference>
<feature type="transmembrane region" description="Helical" evidence="9">
    <location>
        <begin position="186"/>
        <end position="205"/>
    </location>
</feature>
<feature type="transmembrane region" description="Helical" evidence="9">
    <location>
        <begin position="133"/>
        <end position="155"/>
    </location>
</feature>
<feature type="transmembrane region" description="Helical" evidence="9">
    <location>
        <begin position="335"/>
        <end position="354"/>
    </location>
</feature>
<dbReference type="Proteomes" id="UP000291301">
    <property type="component" value="Unassembled WGS sequence"/>
</dbReference>
<evidence type="ECO:0000256" key="2">
    <source>
        <dbReference type="ARBA" id="ARBA00009137"/>
    </source>
</evidence>
<accession>A0A4R0PAZ7</accession>
<keyword evidence="8 9" id="KW-0472">Membrane</keyword>
<dbReference type="PANTHER" id="PTHR32024">
    <property type="entry name" value="TRK SYSTEM POTASSIUM UPTAKE PROTEIN TRKG-RELATED"/>
    <property type="match status" value="1"/>
</dbReference>
<evidence type="ECO:0000256" key="3">
    <source>
        <dbReference type="ARBA" id="ARBA00022448"/>
    </source>
</evidence>
<dbReference type="AlphaFoldDB" id="A0A4R0PAZ7"/>
<reference evidence="10 11" key="1">
    <citation type="journal article" date="2015" name="Antonie Van Leeuwenhoek">
        <title>Oricola cellulosilytica gen. nov., sp. nov., a cellulose-degrading bacterium of the family Phyllobacteriaceae isolated from surface seashore water, and emended descriptions of Mesorhizobium loti and Phyllobacterium myrsinacearum.</title>
        <authorList>
            <person name="Hameed A."/>
            <person name="Shahina M."/>
            <person name="Lai W.A."/>
            <person name="Lin S.Y."/>
            <person name="Young L.S."/>
            <person name="Liu Y.C."/>
            <person name="Hsu Y.H."/>
            <person name="Young C.C."/>
        </authorList>
    </citation>
    <scope>NUCLEOTIDE SEQUENCE [LARGE SCALE GENOMIC DNA]</scope>
    <source>
        <strain evidence="10 11">KCTC 52183</strain>
    </source>
</reference>
<evidence type="ECO:0000256" key="8">
    <source>
        <dbReference type="ARBA" id="ARBA00023136"/>
    </source>
</evidence>
<dbReference type="InterPro" id="IPR003445">
    <property type="entry name" value="Cat_transpt"/>
</dbReference>
<keyword evidence="4" id="KW-1003">Cell membrane</keyword>
<dbReference type="PANTHER" id="PTHR32024:SF2">
    <property type="entry name" value="TRK SYSTEM POTASSIUM UPTAKE PROTEIN TRKG-RELATED"/>
    <property type="match status" value="1"/>
</dbReference>
<feature type="transmembrane region" description="Helical" evidence="9">
    <location>
        <begin position="40"/>
        <end position="59"/>
    </location>
</feature>
<dbReference type="EMBL" id="SJST01000006">
    <property type="protein sequence ID" value="TCD13148.1"/>
    <property type="molecule type" value="Genomic_DNA"/>
</dbReference>
<keyword evidence="6 9" id="KW-1133">Transmembrane helix</keyword>